<dbReference type="AlphaFoldDB" id="A0A4Y3WE83"/>
<dbReference type="PANTHER" id="PTHR37423">
    <property type="entry name" value="SOLUBLE LYTIC MUREIN TRANSGLYCOSYLASE-RELATED"/>
    <property type="match status" value="1"/>
</dbReference>
<dbReference type="Gene3D" id="1.10.530.10">
    <property type="match status" value="1"/>
</dbReference>
<accession>A0A4Y3WE83</accession>
<dbReference type="Proteomes" id="UP000318825">
    <property type="component" value="Unassembled WGS sequence"/>
</dbReference>
<proteinExistence type="inferred from homology"/>
<dbReference type="EMBL" id="BJNF01000101">
    <property type="protein sequence ID" value="GEC17332.1"/>
    <property type="molecule type" value="Genomic_DNA"/>
</dbReference>
<evidence type="ECO:0000256" key="3">
    <source>
        <dbReference type="SAM" id="MobiDB-lite"/>
    </source>
</evidence>
<feature type="region of interest" description="Disordered" evidence="3">
    <location>
        <begin position="208"/>
        <end position="231"/>
    </location>
</feature>
<evidence type="ECO:0000313" key="6">
    <source>
        <dbReference type="EMBL" id="GEC17332.1"/>
    </source>
</evidence>
<keyword evidence="4" id="KW-0732">Signal</keyword>
<comment type="similarity">
    <text evidence="1">Belongs to the transglycosylase Slt family.</text>
</comment>
<dbReference type="InterPro" id="IPR023346">
    <property type="entry name" value="Lysozyme-like_dom_sf"/>
</dbReference>
<sequence length="231" mass="24950">MQAGFLCIMLALSSVPACAESAAQPRPNDTFAERFDATDPWAASITEASHRFDIPETWIRAVMRVESYGDVRAVSPKGAMGLMQIMPPTWDELRARHGFGNDPFDPHDNIIAGAAYLSQMRERYGMPGALAAYNAGPARYEEHKLLGVPLPGETTAYLDKLAPVLGDAAPSLFAGSSRRTARAQRAPLFAIDEATRSGAAASLAQSLFATDKRRDRPAEAPENDSADVQKD</sequence>
<dbReference type="Pfam" id="PF01464">
    <property type="entry name" value="SLT"/>
    <property type="match status" value="1"/>
</dbReference>
<dbReference type="InterPro" id="IPR008258">
    <property type="entry name" value="Transglycosylase_SLT_dom_1"/>
</dbReference>
<evidence type="ECO:0000256" key="2">
    <source>
        <dbReference type="ARBA" id="ARBA00009387"/>
    </source>
</evidence>
<evidence type="ECO:0000256" key="4">
    <source>
        <dbReference type="SAM" id="SignalP"/>
    </source>
</evidence>
<feature type="compositionally biased region" description="Basic and acidic residues" evidence="3">
    <location>
        <begin position="210"/>
        <end position="219"/>
    </location>
</feature>
<organism evidence="6 7">
    <name type="scientific">Nitrobacter winogradskyi</name>
    <name type="common">Nitrobacter agilis</name>
    <dbReference type="NCBI Taxonomy" id="913"/>
    <lineage>
        <taxon>Bacteria</taxon>
        <taxon>Pseudomonadati</taxon>
        <taxon>Pseudomonadota</taxon>
        <taxon>Alphaproteobacteria</taxon>
        <taxon>Hyphomicrobiales</taxon>
        <taxon>Nitrobacteraceae</taxon>
        <taxon>Nitrobacter</taxon>
    </lineage>
</organism>
<dbReference type="SUPFAM" id="SSF53955">
    <property type="entry name" value="Lysozyme-like"/>
    <property type="match status" value="1"/>
</dbReference>
<feature type="signal peptide" evidence="4">
    <location>
        <begin position="1"/>
        <end position="19"/>
    </location>
</feature>
<gene>
    <name evidence="6" type="ORF">NWI01_32240</name>
</gene>
<comment type="caution">
    <text evidence="6">The sequence shown here is derived from an EMBL/GenBank/DDBJ whole genome shotgun (WGS) entry which is preliminary data.</text>
</comment>
<dbReference type="PANTHER" id="PTHR37423:SF2">
    <property type="entry name" value="MEMBRANE-BOUND LYTIC MUREIN TRANSGLYCOSYLASE C"/>
    <property type="match status" value="1"/>
</dbReference>
<evidence type="ECO:0000313" key="7">
    <source>
        <dbReference type="Proteomes" id="UP000318825"/>
    </source>
</evidence>
<feature type="chain" id="PRO_5021263406" description="Transglycosylase SLT domain-containing protein" evidence="4">
    <location>
        <begin position="20"/>
        <end position="231"/>
    </location>
</feature>
<feature type="domain" description="Transglycosylase SLT" evidence="5">
    <location>
        <begin position="45"/>
        <end position="142"/>
    </location>
</feature>
<evidence type="ECO:0000256" key="1">
    <source>
        <dbReference type="ARBA" id="ARBA00007734"/>
    </source>
</evidence>
<evidence type="ECO:0000259" key="5">
    <source>
        <dbReference type="Pfam" id="PF01464"/>
    </source>
</evidence>
<dbReference type="CDD" id="cd00254">
    <property type="entry name" value="LT-like"/>
    <property type="match status" value="1"/>
</dbReference>
<dbReference type="RefSeq" id="WP_244613841.1">
    <property type="nucleotide sequence ID" value="NZ_BJNF01000101.1"/>
</dbReference>
<protein>
    <recommendedName>
        <fullName evidence="5">Transglycosylase SLT domain-containing protein</fullName>
    </recommendedName>
</protein>
<name>A0A4Y3WE83_NITWI</name>
<comment type="similarity">
    <text evidence="2">Belongs to the virb1 family.</text>
</comment>
<reference evidence="6 7" key="1">
    <citation type="submission" date="2019-06" db="EMBL/GenBank/DDBJ databases">
        <title>Whole genome shotgun sequence of Nitrobacter winogradskyi NBRC 14297.</title>
        <authorList>
            <person name="Hosoyama A."/>
            <person name="Uohara A."/>
            <person name="Ohji S."/>
            <person name="Ichikawa N."/>
        </authorList>
    </citation>
    <scope>NUCLEOTIDE SEQUENCE [LARGE SCALE GENOMIC DNA]</scope>
    <source>
        <strain evidence="6 7">NBRC 14297</strain>
    </source>
</reference>